<dbReference type="InterPro" id="IPR003423">
    <property type="entry name" value="OMP_efflux"/>
</dbReference>
<proteinExistence type="inferred from homology"/>
<reference evidence="3" key="1">
    <citation type="submission" date="2016-11" db="EMBL/GenBank/DDBJ databases">
        <authorList>
            <person name="Varghese N."/>
            <person name="Submissions S."/>
        </authorList>
    </citation>
    <scope>NUCLEOTIDE SEQUENCE [LARGE SCALE GENOMIC DNA]</scope>
    <source>
        <strain evidence="3">DSM 26134</strain>
    </source>
</reference>
<accession>A0A1M6JIS2</accession>
<organism evidence="2 3">
    <name type="scientific">Reichenbachiella agariperforans</name>
    <dbReference type="NCBI Taxonomy" id="156994"/>
    <lineage>
        <taxon>Bacteria</taxon>
        <taxon>Pseudomonadati</taxon>
        <taxon>Bacteroidota</taxon>
        <taxon>Cytophagia</taxon>
        <taxon>Cytophagales</taxon>
        <taxon>Reichenbachiellaceae</taxon>
        <taxon>Reichenbachiella</taxon>
    </lineage>
</organism>
<dbReference type="STRING" id="156994.SAMN04488028_101209"/>
<dbReference type="InterPro" id="IPR010131">
    <property type="entry name" value="MdtP/NodT-like"/>
</dbReference>
<evidence type="ECO:0000313" key="2">
    <source>
        <dbReference type="EMBL" id="SHJ46570.1"/>
    </source>
</evidence>
<dbReference type="PANTHER" id="PTHR30203:SF24">
    <property type="entry name" value="BLR4935 PROTEIN"/>
    <property type="match status" value="1"/>
</dbReference>
<dbReference type="GO" id="GO:0015562">
    <property type="term" value="F:efflux transmembrane transporter activity"/>
    <property type="evidence" value="ECO:0007669"/>
    <property type="project" value="InterPro"/>
</dbReference>
<protein>
    <submittedName>
        <fullName evidence="2">Outer membrane protein TolC</fullName>
    </submittedName>
</protein>
<name>A0A1M6JIS2_REIAG</name>
<dbReference type="Gene3D" id="1.20.1600.10">
    <property type="entry name" value="Outer membrane efflux proteins (OEP)"/>
    <property type="match status" value="1"/>
</dbReference>
<dbReference type="SUPFAM" id="SSF56954">
    <property type="entry name" value="Outer membrane efflux proteins (OEP)"/>
    <property type="match status" value="1"/>
</dbReference>
<sequence length="432" mass="48847">MHKEKDIKRILIPSAHTVLIVITLWMSQTVTWAQTTEANTYHQLDEAVQTAIANNPTLKAADLQIEQQRALQNSSWDIPKTEVSWTHGQYNSIQSDDNQFNVSQRIEFPSVYAHQNKLAKAQVEGREQMRIATQNELIQQVKSNWYALWLAMSKAELLHQQDSIYQRYVHAATLRYETGESNLLEKATAESQVAEIHVMIDQNQSDISILQTQLRTLLNIQDATIQPLGKLERRANKITPESSDITQNPTLAWFKQQMQIAAREKSVQKAQLLPDITLGYFNQSLIGTGRTLQGGQTNYTASDRFDGFSVGLAIPIFSSKSQIAQVKAAEMKQQTTAAQLEAQTHALQGQLEALLQQYQKYRASLDYYGQNALPQSDLILAQAQKGFESGSIGYIEYIQGLNTALNIKFNYLETLNLFNQTLIQIEWISGVQ</sequence>
<dbReference type="AlphaFoldDB" id="A0A1M6JIS2"/>
<dbReference type="Pfam" id="PF02321">
    <property type="entry name" value="OEP"/>
    <property type="match status" value="2"/>
</dbReference>
<evidence type="ECO:0000313" key="3">
    <source>
        <dbReference type="Proteomes" id="UP000184474"/>
    </source>
</evidence>
<dbReference type="EMBL" id="FRAA01000001">
    <property type="protein sequence ID" value="SHJ46570.1"/>
    <property type="molecule type" value="Genomic_DNA"/>
</dbReference>
<evidence type="ECO:0000256" key="1">
    <source>
        <dbReference type="ARBA" id="ARBA00007613"/>
    </source>
</evidence>
<gene>
    <name evidence="2" type="ORF">SAMN04488028_101209</name>
</gene>
<dbReference type="PANTHER" id="PTHR30203">
    <property type="entry name" value="OUTER MEMBRANE CATION EFFLUX PROTEIN"/>
    <property type="match status" value="1"/>
</dbReference>
<comment type="similarity">
    <text evidence="1">Belongs to the outer membrane factor (OMF) (TC 1.B.17) family.</text>
</comment>
<dbReference type="Proteomes" id="UP000184474">
    <property type="component" value="Unassembled WGS sequence"/>
</dbReference>
<keyword evidence="3" id="KW-1185">Reference proteome</keyword>